<gene>
    <name evidence="4" type="ORF">J9253_11675</name>
</gene>
<accession>A0ABX7WXP4</accession>
<dbReference type="Gene3D" id="1.10.1470.10">
    <property type="entry name" value="YjbJ"/>
    <property type="match status" value="1"/>
</dbReference>
<dbReference type="Pfam" id="PF05532">
    <property type="entry name" value="CsbD"/>
    <property type="match status" value="1"/>
</dbReference>
<proteinExistence type="inferred from homology"/>
<organism evidence="4 5">
    <name type="scientific">Thiothrix litoralis</name>
    <dbReference type="NCBI Taxonomy" id="2891210"/>
    <lineage>
        <taxon>Bacteria</taxon>
        <taxon>Pseudomonadati</taxon>
        <taxon>Pseudomonadota</taxon>
        <taxon>Gammaproteobacteria</taxon>
        <taxon>Thiotrichales</taxon>
        <taxon>Thiotrichaceae</taxon>
        <taxon>Thiothrix</taxon>
    </lineage>
</organism>
<dbReference type="InterPro" id="IPR008462">
    <property type="entry name" value="CsbD"/>
</dbReference>
<feature type="region of interest" description="Disordered" evidence="2">
    <location>
        <begin position="73"/>
        <end position="108"/>
    </location>
</feature>
<name>A0ABX7WXP4_9GAMM</name>
<dbReference type="PANTHER" id="PTHR34977">
    <property type="entry name" value="UPF0337 PROTEIN YJBJ"/>
    <property type="match status" value="1"/>
</dbReference>
<evidence type="ECO:0000313" key="4">
    <source>
        <dbReference type="EMBL" id="QTR48410.1"/>
    </source>
</evidence>
<evidence type="ECO:0000259" key="3">
    <source>
        <dbReference type="Pfam" id="PF05532"/>
    </source>
</evidence>
<feature type="compositionally biased region" description="Basic and acidic residues" evidence="2">
    <location>
        <begin position="89"/>
        <end position="108"/>
    </location>
</feature>
<evidence type="ECO:0000256" key="2">
    <source>
        <dbReference type="SAM" id="MobiDB-lite"/>
    </source>
</evidence>
<dbReference type="EMBL" id="CP072801">
    <property type="protein sequence ID" value="QTR48410.1"/>
    <property type="molecule type" value="Genomic_DNA"/>
</dbReference>
<sequence>MSNYISANWHQVKGKVREQFGKLTDDDLLEVAGRVETLVGKLQERYDISLEEAEKRVTGLHLDKDGMELETSVLSTQDGEVSAEVSPAEAEKVKREQKERTENYIHRS</sequence>
<evidence type="ECO:0000313" key="5">
    <source>
        <dbReference type="Proteomes" id="UP000672039"/>
    </source>
</evidence>
<protein>
    <submittedName>
        <fullName evidence="4">CsbD family protein</fullName>
    </submittedName>
</protein>
<dbReference type="InterPro" id="IPR036629">
    <property type="entry name" value="YjbJ_sf"/>
</dbReference>
<comment type="similarity">
    <text evidence="1">Belongs to the UPF0337 (CsbD) family.</text>
</comment>
<dbReference type="Proteomes" id="UP000672039">
    <property type="component" value="Chromosome"/>
</dbReference>
<dbReference type="InterPro" id="IPR050423">
    <property type="entry name" value="UPF0337_stress_rsp"/>
</dbReference>
<feature type="domain" description="CsbD-like" evidence="3">
    <location>
        <begin position="5"/>
        <end position="54"/>
    </location>
</feature>
<dbReference type="SUPFAM" id="SSF69047">
    <property type="entry name" value="Hypothetical protein YjbJ"/>
    <property type="match status" value="1"/>
</dbReference>
<keyword evidence="5" id="KW-1185">Reference proteome</keyword>
<evidence type="ECO:0000256" key="1">
    <source>
        <dbReference type="ARBA" id="ARBA00009129"/>
    </source>
</evidence>
<dbReference type="PANTHER" id="PTHR34977:SF1">
    <property type="entry name" value="UPF0337 PROTEIN YJBJ"/>
    <property type="match status" value="1"/>
</dbReference>
<reference evidence="4 5" key="1">
    <citation type="submission" date="2021-04" db="EMBL/GenBank/DDBJ databases">
        <title>Genomics, taxonomy and metabolism of representatives of sulfur bacteria of the genus Thiothrix: Thiothrix fructosivorans QT, Thiothrix unzii A1T and three new species, Thiothrix subterranea sp. nov., Thiothrix litoralis sp. nov. and 'Candidatus Thiothrix anitrata' sp. nov.</title>
        <authorList>
            <person name="Ravin N.V."/>
            <person name="Smolyakov D."/>
            <person name="Rudenko T.S."/>
            <person name="Mardanov A.V."/>
            <person name="Beletsky A.V."/>
            <person name="Markov N.D."/>
            <person name="Fomenkov A.I."/>
            <person name="Roberts R.J."/>
            <person name="Karnachuk O.V."/>
            <person name="Novikov A."/>
            <person name="Grabovich M.Y."/>
        </authorList>
    </citation>
    <scope>NUCLEOTIDE SEQUENCE [LARGE SCALE GENOMIC DNA]</scope>
    <source>
        <strain evidence="4 5">AS</strain>
    </source>
</reference>